<dbReference type="GeneID" id="122145485"/>
<dbReference type="GO" id="GO:0005829">
    <property type="term" value="C:cytosol"/>
    <property type="evidence" value="ECO:0007669"/>
    <property type="project" value="TreeGrafter"/>
</dbReference>
<dbReference type="RefSeq" id="XP_042615179.1">
    <property type="nucleotide sequence ID" value="XM_042759245.1"/>
</dbReference>
<dbReference type="PANTHER" id="PTHR10728:SF39">
    <property type="entry name" value="CYTOSOLIC PHOSPHOLIPASE A2 GAMMA"/>
    <property type="match status" value="1"/>
</dbReference>
<dbReference type="AlphaFoldDB" id="A0A9Q9Y7Q6"/>
<dbReference type="RefSeq" id="XP_042615178.1">
    <property type="nucleotide sequence ID" value="XM_042759244.1"/>
</dbReference>
<evidence type="ECO:0000313" key="1">
    <source>
        <dbReference type="RefSeq" id="XP_042615178.1"/>
    </source>
</evidence>
<organism evidence="2">
    <name type="scientific">Cyprinus carpio</name>
    <name type="common">Common carp</name>
    <dbReference type="NCBI Taxonomy" id="7962"/>
    <lineage>
        <taxon>Eukaryota</taxon>
        <taxon>Metazoa</taxon>
        <taxon>Chordata</taxon>
        <taxon>Craniata</taxon>
        <taxon>Vertebrata</taxon>
        <taxon>Euteleostomi</taxon>
        <taxon>Actinopterygii</taxon>
        <taxon>Neopterygii</taxon>
        <taxon>Teleostei</taxon>
        <taxon>Ostariophysi</taxon>
        <taxon>Cypriniformes</taxon>
        <taxon>Cyprinidae</taxon>
        <taxon>Cyprininae</taxon>
        <taxon>Cyprinus</taxon>
    </lineage>
</organism>
<dbReference type="GO" id="GO:0005509">
    <property type="term" value="F:calcium ion binding"/>
    <property type="evidence" value="ECO:0007669"/>
    <property type="project" value="TreeGrafter"/>
</dbReference>
<dbReference type="PANTHER" id="PTHR10728">
    <property type="entry name" value="CYTOSOLIC PHOSPHOLIPASE A2"/>
    <property type="match status" value="1"/>
</dbReference>
<dbReference type="GO" id="GO:0005544">
    <property type="term" value="F:calcium-dependent phospholipid binding"/>
    <property type="evidence" value="ECO:0007669"/>
    <property type="project" value="TreeGrafter"/>
</dbReference>
<evidence type="ECO:0000313" key="2">
    <source>
        <dbReference type="RefSeq" id="XP_042615179.1"/>
    </source>
</evidence>
<dbReference type="GO" id="GO:0047498">
    <property type="term" value="F:calcium-dependent phospholipase A2 activity"/>
    <property type="evidence" value="ECO:0007669"/>
    <property type="project" value="TreeGrafter"/>
</dbReference>
<protein>
    <submittedName>
        <fullName evidence="1 2">Cytosolic phospholipase A2 gamma-like isoform X1</fullName>
    </submittedName>
</protein>
<dbReference type="Proteomes" id="UP001155660">
    <property type="component" value="Chromosome A7"/>
</dbReference>
<accession>A0A9Q9Y7Q6</accession>
<dbReference type="GO" id="GO:0046475">
    <property type="term" value="P:glycerophospholipid catabolic process"/>
    <property type="evidence" value="ECO:0007669"/>
    <property type="project" value="TreeGrafter"/>
</dbReference>
<proteinExistence type="predicted"/>
<gene>
    <name evidence="1 2" type="primary">LOC122145485</name>
</gene>
<dbReference type="GO" id="GO:0005635">
    <property type="term" value="C:nuclear envelope"/>
    <property type="evidence" value="ECO:0007669"/>
    <property type="project" value="TreeGrafter"/>
</dbReference>
<reference evidence="1 2" key="1">
    <citation type="submission" date="2025-04" db="UniProtKB">
        <authorList>
            <consortium name="RefSeq"/>
        </authorList>
    </citation>
    <scope>IDENTIFICATION</scope>
    <source>
        <tissue evidence="1 2">Muscle</tissue>
    </source>
</reference>
<dbReference type="GO" id="GO:0005654">
    <property type="term" value="C:nucleoplasm"/>
    <property type="evidence" value="ECO:0007669"/>
    <property type="project" value="TreeGrafter"/>
</dbReference>
<dbReference type="KEGG" id="ccar:122145485"/>
<sequence length="104" mass="12025">MAFRCFGEHSRMHGSVDLGQEYDFLQNMNDEALPSTLLESEMRDYEDAGLLLNSPYFPVLRKERNTDLIISLDFSEGDPFMTVREAAEMCKKRKIPFPEVNISQ</sequence>
<name>A0A9Q9Y7Q6_CYPCA</name>
<dbReference type="OrthoDB" id="270970at2759"/>